<sequence>MSKELSERRGNSESGTFLYMLGSTCRMSIERMNGDVISNSPASLPKMAENTFCCQKTVEVLINKLFMC</sequence>
<name>A0A9N9GH77_9GLOM</name>
<protein>
    <submittedName>
        <fullName evidence="1">10272_t:CDS:1</fullName>
    </submittedName>
</protein>
<feature type="non-terminal residue" evidence="1">
    <location>
        <position position="68"/>
    </location>
</feature>
<accession>A0A9N9GH77</accession>
<evidence type="ECO:0000313" key="2">
    <source>
        <dbReference type="Proteomes" id="UP000789572"/>
    </source>
</evidence>
<dbReference type="EMBL" id="CAJVPJ010001862">
    <property type="protein sequence ID" value="CAG8605960.1"/>
    <property type="molecule type" value="Genomic_DNA"/>
</dbReference>
<reference evidence="1" key="1">
    <citation type="submission" date="2021-06" db="EMBL/GenBank/DDBJ databases">
        <authorList>
            <person name="Kallberg Y."/>
            <person name="Tangrot J."/>
            <person name="Rosling A."/>
        </authorList>
    </citation>
    <scope>NUCLEOTIDE SEQUENCE</scope>
    <source>
        <strain evidence="1">IA702</strain>
    </source>
</reference>
<organism evidence="1 2">
    <name type="scientific">Paraglomus occultum</name>
    <dbReference type="NCBI Taxonomy" id="144539"/>
    <lineage>
        <taxon>Eukaryota</taxon>
        <taxon>Fungi</taxon>
        <taxon>Fungi incertae sedis</taxon>
        <taxon>Mucoromycota</taxon>
        <taxon>Glomeromycotina</taxon>
        <taxon>Glomeromycetes</taxon>
        <taxon>Paraglomerales</taxon>
        <taxon>Paraglomeraceae</taxon>
        <taxon>Paraglomus</taxon>
    </lineage>
</organism>
<proteinExistence type="predicted"/>
<keyword evidence="2" id="KW-1185">Reference proteome</keyword>
<comment type="caution">
    <text evidence="1">The sequence shown here is derived from an EMBL/GenBank/DDBJ whole genome shotgun (WGS) entry which is preliminary data.</text>
</comment>
<evidence type="ECO:0000313" key="1">
    <source>
        <dbReference type="EMBL" id="CAG8605960.1"/>
    </source>
</evidence>
<gene>
    <name evidence="1" type="ORF">POCULU_LOCUS7709</name>
</gene>
<dbReference type="AlphaFoldDB" id="A0A9N9GH77"/>
<dbReference type="Proteomes" id="UP000789572">
    <property type="component" value="Unassembled WGS sequence"/>
</dbReference>